<comment type="caution">
    <text evidence="2">The sequence shown here is derived from an EMBL/GenBank/DDBJ whole genome shotgun (WGS) entry which is preliminary data.</text>
</comment>
<dbReference type="EMBL" id="JACGCM010000497">
    <property type="protein sequence ID" value="KAF6171423.1"/>
    <property type="molecule type" value="Genomic_DNA"/>
</dbReference>
<evidence type="ECO:0000256" key="1">
    <source>
        <dbReference type="SAM" id="SignalP"/>
    </source>
</evidence>
<feature type="chain" id="PRO_5029489956" description="S-protein homolog" evidence="1">
    <location>
        <begin position="21"/>
        <end position="145"/>
    </location>
</feature>
<dbReference type="AlphaFoldDB" id="A0A7J7NWD4"/>
<evidence type="ECO:0000313" key="3">
    <source>
        <dbReference type="Proteomes" id="UP000541444"/>
    </source>
</evidence>
<keyword evidence="3" id="KW-1185">Reference proteome</keyword>
<accession>A0A7J7NWD4</accession>
<evidence type="ECO:0008006" key="4">
    <source>
        <dbReference type="Google" id="ProtNLM"/>
    </source>
</evidence>
<gene>
    <name evidence="2" type="ORF">GIB67_009564</name>
</gene>
<dbReference type="OrthoDB" id="1726170at2759"/>
<sequence length="145" mass="16391">MLTFTVVLIFFSQFFEFALVSPSISPPQTSKHSIKQTPEEDPFINLLIAFRKWDFQVGCKSFKETHKVGFNNSSSLQDGVDSRVMKMDFVSVLVKGWTWVPDNLDNLYSCRCGLNCLWSKSSILADKPDVLLFETTTPPAQVLCA</sequence>
<evidence type="ECO:0000313" key="2">
    <source>
        <dbReference type="EMBL" id="KAF6171423.1"/>
    </source>
</evidence>
<reference evidence="2 3" key="1">
    <citation type="journal article" date="2020" name="IScience">
        <title>Genome Sequencing of the Endangered Kingdonia uniflora (Circaeasteraceae, Ranunculales) Reveals Potential Mechanisms of Evolutionary Specialization.</title>
        <authorList>
            <person name="Sun Y."/>
            <person name="Deng T."/>
            <person name="Zhang A."/>
            <person name="Moore M.J."/>
            <person name="Landis J.B."/>
            <person name="Lin N."/>
            <person name="Zhang H."/>
            <person name="Zhang X."/>
            <person name="Huang J."/>
            <person name="Zhang X."/>
            <person name="Sun H."/>
            <person name="Wang H."/>
        </authorList>
    </citation>
    <scope>NUCLEOTIDE SEQUENCE [LARGE SCALE GENOMIC DNA]</scope>
    <source>
        <strain evidence="2">TB1705</strain>
        <tissue evidence="2">Leaf</tissue>
    </source>
</reference>
<proteinExistence type="predicted"/>
<feature type="signal peptide" evidence="1">
    <location>
        <begin position="1"/>
        <end position="20"/>
    </location>
</feature>
<name>A0A7J7NWD4_9MAGN</name>
<protein>
    <recommendedName>
        <fullName evidence="4">S-protein homolog</fullName>
    </recommendedName>
</protein>
<organism evidence="2 3">
    <name type="scientific">Kingdonia uniflora</name>
    <dbReference type="NCBI Taxonomy" id="39325"/>
    <lineage>
        <taxon>Eukaryota</taxon>
        <taxon>Viridiplantae</taxon>
        <taxon>Streptophyta</taxon>
        <taxon>Embryophyta</taxon>
        <taxon>Tracheophyta</taxon>
        <taxon>Spermatophyta</taxon>
        <taxon>Magnoliopsida</taxon>
        <taxon>Ranunculales</taxon>
        <taxon>Circaeasteraceae</taxon>
        <taxon>Kingdonia</taxon>
    </lineage>
</organism>
<dbReference type="Proteomes" id="UP000541444">
    <property type="component" value="Unassembled WGS sequence"/>
</dbReference>
<keyword evidence="1" id="KW-0732">Signal</keyword>